<comment type="function">
    <text evidence="8">Toxic component of a toxin-antitoxin (TA) system. An RNase.</text>
</comment>
<dbReference type="STRING" id="439228.SAMN06295920_105170"/>
<name>A0A1T5DGW9_9SPHN</name>
<keyword evidence="10" id="KW-0255">Endonuclease</keyword>
<dbReference type="InterPro" id="IPR002716">
    <property type="entry name" value="PIN_dom"/>
</dbReference>
<keyword evidence="2 8" id="KW-1277">Toxin-antitoxin system</keyword>
<dbReference type="InterPro" id="IPR050556">
    <property type="entry name" value="Type_II_TA_system_RNase"/>
</dbReference>
<proteinExistence type="inferred from homology"/>
<evidence type="ECO:0000313" key="11">
    <source>
        <dbReference type="Proteomes" id="UP000189818"/>
    </source>
</evidence>
<gene>
    <name evidence="8" type="primary">vapC</name>
    <name evidence="10" type="ORF">SAMN06295920_105170</name>
</gene>
<dbReference type="GO" id="GO:0090729">
    <property type="term" value="F:toxin activity"/>
    <property type="evidence" value="ECO:0007669"/>
    <property type="project" value="UniProtKB-KW"/>
</dbReference>
<dbReference type="InterPro" id="IPR022907">
    <property type="entry name" value="VapC_family"/>
</dbReference>
<comment type="similarity">
    <text evidence="7 8">Belongs to the PINc/VapC protein family.</text>
</comment>
<keyword evidence="5 8" id="KW-0378">Hydrolase</keyword>
<comment type="cofactor">
    <cofactor evidence="1 8">
        <name>Mg(2+)</name>
        <dbReference type="ChEBI" id="CHEBI:18420"/>
    </cofactor>
</comment>
<dbReference type="RefSeq" id="WP_079648547.1">
    <property type="nucleotide sequence ID" value="NZ_FUYM01000005.1"/>
</dbReference>
<keyword evidence="11" id="KW-1185">Reference proteome</keyword>
<evidence type="ECO:0000256" key="4">
    <source>
        <dbReference type="ARBA" id="ARBA00022723"/>
    </source>
</evidence>
<dbReference type="AlphaFoldDB" id="A0A1T5DGW9"/>
<organism evidence="10 11">
    <name type="scientific">Rhizorhabdus histidinilytica</name>
    <dbReference type="NCBI Taxonomy" id="439228"/>
    <lineage>
        <taxon>Bacteria</taxon>
        <taxon>Pseudomonadati</taxon>
        <taxon>Pseudomonadota</taxon>
        <taxon>Alphaproteobacteria</taxon>
        <taxon>Sphingomonadales</taxon>
        <taxon>Sphingomonadaceae</taxon>
        <taxon>Rhizorhabdus</taxon>
    </lineage>
</organism>
<dbReference type="GO" id="GO:0016787">
    <property type="term" value="F:hydrolase activity"/>
    <property type="evidence" value="ECO:0007669"/>
    <property type="project" value="UniProtKB-KW"/>
</dbReference>
<keyword evidence="6 8" id="KW-0460">Magnesium</keyword>
<evidence type="ECO:0000256" key="3">
    <source>
        <dbReference type="ARBA" id="ARBA00022722"/>
    </source>
</evidence>
<reference evidence="11" key="1">
    <citation type="submission" date="2017-02" db="EMBL/GenBank/DDBJ databases">
        <authorList>
            <person name="Varghese N."/>
            <person name="Submissions S."/>
        </authorList>
    </citation>
    <scope>NUCLEOTIDE SEQUENCE [LARGE SCALE GENOMIC DNA]</scope>
    <source>
        <strain evidence="11">UM2</strain>
    </source>
</reference>
<feature type="binding site" evidence="8">
    <location>
        <position position="9"/>
    </location>
    <ligand>
        <name>Mg(2+)</name>
        <dbReference type="ChEBI" id="CHEBI:18420"/>
    </ligand>
</feature>
<sequence length="126" mass="13888">MTEPAFLLDTNILIYLIDGTSETLRARVEDREPGELITSTLCVAEAAFGLRDDPAAQARLDMLLDIVKPAPFTLEAARQFPGVPFRRGKLDRFIAAHVLALGLVLVTNNPGDFADVPNLRIENWTI</sequence>
<feature type="domain" description="PIN" evidence="9">
    <location>
        <begin position="7"/>
        <end position="117"/>
    </location>
</feature>
<dbReference type="Pfam" id="PF01850">
    <property type="entry name" value="PIN"/>
    <property type="match status" value="1"/>
</dbReference>
<dbReference type="GO" id="GO:0004519">
    <property type="term" value="F:endonuclease activity"/>
    <property type="evidence" value="ECO:0007669"/>
    <property type="project" value="UniProtKB-KW"/>
</dbReference>
<evidence type="ECO:0000313" key="10">
    <source>
        <dbReference type="EMBL" id="SKB70821.1"/>
    </source>
</evidence>
<dbReference type="PANTHER" id="PTHR33653">
    <property type="entry name" value="RIBONUCLEASE VAPC2"/>
    <property type="match status" value="1"/>
</dbReference>
<keyword evidence="3 8" id="KW-0540">Nuclease</keyword>
<keyword evidence="4 8" id="KW-0479">Metal-binding</keyword>
<evidence type="ECO:0000256" key="8">
    <source>
        <dbReference type="HAMAP-Rule" id="MF_00265"/>
    </source>
</evidence>
<dbReference type="EMBL" id="FUYM01000005">
    <property type="protein sequence ID" value="SKB70821.1"/>
    <property type="molecule type" value="Genomic_DNA"/>
</dbReference>
<dbReference type="Gene3D" id="3.40.50.1010">
    <property type="entry name" value="5'-nuclease"/>
    <property type="match status" value="1"/>
</dbReference>
<dbReference type="OrthoDB" id="9796690at2"/>
<evidence type="ECO:0000256" key="5">
    <source>
        <dbReference type="ARBA" id="ARBA00022801"/>
    </source>
</evidence>
<dbReference type="EC" id="3.1.-.-" evidence="8"/>
<evidence type="ECO:0000256" key="1">
    <source>
        <dbReference type="ARBA" id="ARBA00001946"/>
    </source>
</evidence>
<evidence type="ECO:0000256" key="6">
    <source>
        <dbReference type="ARBA" id="ARBA00022842"/>
    </source>
</evidence>
<evidence type="ECO:0000259" key="9">
    <source>
        <dbReference type="Pfam" id="PF01850"/>
    </source>
</evidence>
<dbReference type="HAMAP" id="MF_00265">
    <property type="entry name" value="VapC_Nob1"/>
    <property type="match status" value="1"/>
</dbReference>
<dbReference type="InterPro" id="IPR029060">
    <property type="entry name" value="PIN-like_dom_sf"/>
</dbReference>
<evidence type="ECO:0000256" key="2">
    <source>
        <dbReference type="ARBA" id="ARBA00022649"/>
    </source>
</evidence>
<dbReference type="SUPFAM" id="SSF88723">
    <property type="entry name" value="PIN domain-like"/>
    <property type="match status" value="1"/>
</dbReference>
<protein>
    <recommendedName>
        <fullName evidence="8">Ribonuclease VapC</fullName>
        <shortName evidence="8">RNase VapC</shortName>
        <ecNumber evidence="8">3.1.-.-</ecNumber>
    </recommendedName>
    <alternativeName>
        <fullName evidence="8">Toxin VapC</fullName>
    </alternativeName>
</protein>
<dbReference type="Proteomes" id="UP000189818">
    <property type="component" value="Unassembled WGS sequence"/>
</dbReference>
<accession>A0A1T5DGW9</accession>
<evidence type="ECO:0000256" key="7">
    <source>
        <dbReference type="ARBA" id="ARBA00038093"/>
    </source>
</evidence>
<dbReference type="GO" id="GO:0000287">
    <property type="term" value="F:magnesium ion binding"/>
    <property type="evidence" value="ECO:0007669"/>
    <property type="project" value="UniProtKB-UniRule"/>
</dbReference>
<dbReference type="GO" id="GO:0004540">
    <property type="term" value="F:RNA nuclease activity"/>
    <property type="evidence" value="ECO:0007669"/>
    <property type="project" value="InterPro"/>
</dbReference>
<feature type="binding site" evidence="8">
    <location>
        <position position="91"/>
    </location>
    <ligand>
        <name>Mg(2+)</name>
        <dbReference type="ChEBI" id="CHEBI:18420"/>
    </ligand>
</feature>
<dbReference type="CDD" id="cd18736">
    <property type="entry name" value="PIN_CcVapC1-like"/>
    <property type="match status" value="1"/>
</dbReference>
<dbReference type="PANTHER" id="PTHR33653:SF1">
    <property type="entry name" value="RIBONUCLEASE VAPC2"/>
    <property type="match status" value="1"/>
</dbReference>
<keyword evidence="8" id="KW-0800">Toxin</keyword>